<feature type="transmembrane region" description="Helical" evidence="1">
    <location>
        <begin position="171"/>
        <end position="195"/>
    </location>
</feature>
<dbReference type="Proteomes" id="UP000571017">
    <property type="component" value="Unassembled WGS sequence"/>
</dbReference>
<proteinExistence type="predicted"/>
<accession>A0A838CTQ0</accession>
<keyword evidence="1" id="KW-1133">Transmembrane helix</keyword>
<keyword evidence="1" id="KW-0812">Transmembrane</keyword>
<evidence type="ECO:0000313" key="2">
    <source>
        <dbReference type="EMBL" id="MBA2175522.1"/>
    </source>
</evidence>
<gene>
    <name evidence="2" type="ORF">H0266_11520</name>
</gene>
<keyword evidence="3" id="KW-1185">Reference proteome</keyword>
<feature type="transmembrane region" description="Helical" evidence="1">
    <location>
        <begin position="235"/>
        <end position="258"/>
    </location>
</feature>
<dbReference type="EMBL" id="JACEFG010000002">
    <property type="protein sequence ID" value="MBA2175522.1"/>
    <property type="molecule type" value="Genomic_DNA"/>
</dbReference>
<evidence type="ECO:0000256" key="1">
    <source>
        <dbReference type="SAM" id="Phobius"/>
    </source>
</evidence>
<dbReference type="AlphaFoldDB" id="A0A838CTQ0"/>
<organism evidence="2 3">
    <name type="scientific">Halobacillus locisalis</name>
    <dbReference type="NCBI Taxonomy" id="220753"/>
    <lineage>
        <taxon>Bacteria</taxon>
        <taxon>Bacillati</taxon>
        <taxon>Bacillota</taxon>
        <taxon>Bacilli</taxon>
        <taxon>Bacillales</taxon>
        <taxon>Bacillaceae</taxon>
        <taxon>Halobacillus</taxon>
    </lineage>
</organism>
<sequence>MICVHCQYEQENGNYCTVCGTPFYDALTTYEEEPVTYQIIEKEPTVHTTTGSRAERHQKDKTPFSQYVKDLLKRPGKGFGADEEFFTYGLITIIFYMFAFALSFYFLANKLYTIMMGGLSTLFTETGYQQSLPFLNLTSTIFFFISLFVLATLLSLYTASKLMGEGLPVRLLVAQFGSVILPFTVVNVIALGFGLAGAAGLTLFTTGLSLFFITAIMPALFIYHRGMRSSKTLNIVYWSIGTTAVSMLISYFIVRLFIVDFVKQIQDVATFL</sequence>
<name>A0A838CTQ0_9BACI</name>
<protein>
    <recommendedName>
        <fullName evidence="4">Yip1 domain-containing protein</fullName>
    </recommendedName>
</protein>
<feature type="transmembrane region" description="Helical" evidence="1">
    <location>
        <begin position="85"/>
        <end position="108"/>
    </location>
</feature>
<evidence type="ECO:0000313" key="3">
    <source>
        <dbReference type="Proteomes" id="UP000571017"/>
    </source>
</evidence>
<dbReference type="RefSeq" id="WP_181472524.1">
    <property type="nucleotide sequence ID" value="NZ_JACEFG010000002.1"/>
</dbReference>
<feature type="transmembrane region" description="Helical" evidence="1">
    <location>
        <begin position="141"/>
        <end position="159"/>
    </location>
</feature>
<feature type="transmembrane region" description="Helical" evidence="1">
    <location>
        <begin position="201"/>
        <end position="223"/>
    </location>
</feature>
<reference evidence="2 3" key="1">
    <citation type="journal article" date="2004" name="Extremophiles">
        <title>Halobacillus locisalis sp. nov., a halophilic bacterium isolated from a marine solar saltern of the Yellow Sea in Korea.</title>
        <authorList>
            <person name="Yoon J.H."/>
            <person name="Kang K.H."/>
            <person name="Oh T.K."/>
            <person name="Park Y.H."/>
        </authorList>
    </citation>
    <scope>NUCLEOTIDE SEQUENCE [LARGE SCALE GENOMIC DNA]</scope>
    <source>
        <strain evidence="2 3">KCTC 3788</strain>
    </source>
</reference>
<comment type="caution">
    <text evidence="2">The sequence shown here is derived from an EMBL/GenBank/DDBJ whole genome shotgun (WGS) entry which is preliminary data.</text>
</comment>
<keyword evidence="1" id="KW-0472">Membrane</keyword>
<evidence type="ECO:0008006" key="4">
    <source>
        <dbReference type="Google" id="ProtNLM"/>
    </source>
</evidence>